<keyword evidence="2" id="KW-1185">Reference proteome</keyword>
<name>A0A9P8T612_9ASCO</name>
<protein>
    <submittedName>
        <fullName evidence="1">Uncharacterized protein</fullName>
    </submittedName>
</protein>
<dbReference type="RefSeq" id="XP_046061875.1">
    <property type="nucleotide sequence ID" value="XM_046204338.1"/>
</dbReference>
<evidence type="ECO:0000313" key="2">
    <source>
        <dbReference type="Proteomes" id="UP000769157"/>
    </source>
</evidence>
<evidence type="ECO:0000313" key="1">
    <source>
        <dbReference type="EMBL" id="KAH3666919.1"/>
    </source>
</evidence>
<dbReference type="AlphaFoldDB" id="A0A9P8T612"/>
<organism evidence="1 2">
    <name type="scientific">Ogataea philodendri</name>
    <dbReference type="NCBI Taxonomy" id="1378263"/>
    <lineage>
        <taxon>Eukaryota</taxon>
        <taxon>Fungi</taxon>
        <taxon>Dikarya</taxon>
        <taxon>Ascomycota</taxon>
        <taxon>Saccharomycotina</taxon>
        <taxon>Pichiomycetes</taxon>
        <taxon>Pichiales</taxon>
        <taxon>Pichiaceae</taxon>
        <taxon>Ogataea</taxon>
    </lineage>
</organism>
<sequence length="125" mass="13896">MINDRLLSLEAARCTTTYTMETITSGFLVWLRWASRKSRNDAYPWDLATLDSGNSCLTAENSTIEFETIPSTTDLSLISSIFSSSGQFSMMSSGMCSKSTSLRTSFRSTKYVLNKLADLDSDLSR</sequence>
<dbReference type="GeneID" id="70235336"/>
<reference evidence="1" key="1">
    <citation type="journal article" date="2021" name="Open Biol.">
        <title>Shared evolutionary footprints suggest mitochondrial oxidative damage underlies multiple complex I losses in fungi.</title>
        <authorList>
            <person name="Schikora-Tamarit M.A."/>
            <person name="Marcet-Houben M."/>
            <person name="Nosek J."/>
            <person name="Gabaldon T."/>
        </authorList>
    </citation>
    <scope>NUCLEOTIDE SEQUENCE</scope>
    <source>
        <strain evidence="1">CBS6075</strain>
    </source>
</reference>
<comment type="caution">
    <text evidence="1">The sequence shown here is derived from an EMBL/GenBank/DDBJ whole genome shotgun (WGS) entry which is preliminary data.</text>
</comment>
<gene>
    <name evidence="1" type="ORF">OGAPHI_003369</name>
</gene>
<dbReference type="Proteomes" id="UP000769157">
    <property type="component" value="Unassembled WGS sequence"/>
</dbReference>
<dbReference type="EMBL" id="JAEUBE010000199">
    <property type="protein sequence ID" value="KAH3666919.1"/>
    <property type="molecule type" value="Genomic_DNA"/>
</dbReference>
<accession>A0A9P8T612</accession>
<reference evidence="1" key="2">
    <citation type="submission" date="2021-01" db="EMBL/GenBank/DDBJ databases">
        <authorList>
            <person name="Schikora-Tamarit M.A."/>
        </authorList>
    </citation>
    <scope>NUCLEOTIDE SEQUENCE</scope>
    <source>
        <strain evidence="1">CBS6075</strain>
    </source>
</reference>
<proteinExistence type="predicted"/>